<name>A0A2Z3GSE7_9BACT</name>
<feature type="transmembrane region" description="Helical" evidence="1">
    <location>
        <begin position="72"/>
        <end position="89"/>
    </location>
</feature>
<feature type="transmembrane region" description="Helical" evidence="1">
    <location>
        <begin position="41"/>
        <end position="60"/>
    </location>
</feature>
<comment type="function">
    <text evidence="1">Catalyzes the cleavage of beta-carotene at its central double bond (15,15') to yield two molecules of all-trans-retinal.</text>
</comment>
<gene>
    <name evidence="2" type="ORF">DDQ68_20730</name>
</gene>
<dbReference type="GO" id="GO:0005886">
    <property type="term" value="C:plasma membrane"/>
    <property type="evidence" value="ECO:0007669"/>
    <property type="project" value="UniProtKB-SubCell"/>
</dbReference>
<dbReference type="OrthoDB" id="882441at2"/>
<comment type="similarity">
    <text evidence="1">Belongs to the Brp/Blh beta-carotene diooxygenase family.</text>
</comment>
<dbReference type="EC" id="1.13.11.63" evidence="1"/>
<comment type="catalytic activity">
    <reaction evidence="1">
        <text>all-trans-beta-carotene + O2 = 2 all-trans-retinal</text>
        <dbReference type="Rhea" id="RHEA:32887"/>
        <dbReference type="ChEBI" id="CHEBI:15379"/>
        <dbReference type="ChEBI" id="CHEBI:17579"/>
        <dbReference type="ChEBI" id="CHEBI:17898"/>
        <dbReference type="EC" id="1.13.11.63"/>
    </reaction>
</comment>
<keyword evidence="1" id="KW-0472">Membrane</keyword>
<accession>A0A2Z3GSE7</accession>
<keyword evidence="1" id="KW-1133">Transmembrane helix</keyword>
<keyword evidence="1" id="KW-0223">Dioxygenase</keyword>
<feature type="transmembrane region" description="Helical" evidence="1">
    <location>
        <begin position="168"/>
        <end position="191"/>
    </location>
</feature>
<feature type="binding site" evidence="1">
    <location>
        <position position="239"/>
    </location>
    <ligand>
        <name>Fe cation</name>
        <dbReference type="ChEBI" id="CHEBI:24875"/>
    </ligand>
</feature>
<feature type="transmembrane region" description="Helical" evidence="1">
    <location>
        <begin position="14"/>
        <end position="35"/>
    </location>
</feature>
<comment type="cofactor">
    <cofactor evidence="1">
        <name>Fe(2+)</name>
        <dbReference type="ChEBI" id="CHEBI:29033"/>
    </cofactor>
</comment>
<dbReference type="GO" id="GO:0003834">
    <property type="term" value="F:beta-carotene 15,15'-dioxygenase activity"/>
    <property type="evidence" value="ECO:0007669"/>
    <property type="project" value="UniProtKB-EC"/>
</dbReference>
<keyword evidence="1" id="KW-0560">Oxidoreductase</keyword>
<dbReference type="KEGG" id="hnv:DDQ68_20730"/>
<keyword evidence="1" id="KW-1003">Cell membrane</keyword>
<dbReference type="AlphaFoldDB" id="A0A2Z3GSE7"/>
<feature type="binding site" evidence="1">
    <location>
        <position position="52"/>
    </location>
    <ligand>
        <name>Fe cation</name>
        <dbReference type="ChEBI" id="CHEBI:24875"/>
    </ligand>
</feature>
<evidence type="ECO:0000313" key="2">
    <source>
        <dbReference type="EMBL" id="AWM34982.1"/>
    </source>
</evidence>
<dbReference type="InterPro" id="IPR022270">
    <property type="entry name" value="Blh_diox"/>
</dbReference>
<feature type="binding site" evidence="1">
    <location>
        <position position="112"/>
    </location>
    <ligand>
        <name>Fe cation</name>
        <dbReference type="ChEBI" id="CHEBI:24875"/>
    </ligand>
</feature>
<keyword evidence="1" id="KW-0479">Metal-binding</keyword>
<dbReference type="RefSeq" id="WP_109658001.1">
    <property type="nucleotide sequence ID" value="NZ_CP029145.1"/>
</dbReference>
<proteinExistence type="inferred from homology"/>
<reference evidence="3" key="1">
    <citation type="submission" date="2018-04" db="EMBL/GenBank/DDBJ databases">
        <title>Complete genome of Antarctic heterotrophic bacterium Hymenobacter nivis.</title>
        <authorList>
            <person name="Terashima M."/>
        </authorList>
    </citation>
    <scope>NUCLEOTIDE SEQUENCE [LARGE SCALE GENOMIC DNA]</scope>
    <source>
        <strain evidence="3">NBRC 111535</strain>
    </source>
</reference>
<dbReference type="GO" id="GO:0005506">
    <property type="term" value="F:iron ion binding"/>
    <property type="evidence" value="ECO:0007669"/>
    <property type="project" value="UniProtKB-UniRule"/>
</dbReference>
<feature type="binding site" evidence="1">
    <location>
        <position position="235"/>
    </location>
    <ligand>
        <name>Fe cation</name>
        <dbReference type="ChEBI" id="CHEBI:24875"/>
    </ligand>
</feature>
<protein>
    <recommendedName>
        <fullName evidence="1">Probable beta-carotene 15,15'-dioxygenase</fullName>
        <ecNumber evidence="1">1.13.11.63</ecNumber>
    </recommendedName>
</protein>
<dbReference type="NCBIfam" id="TIGR03753">
    <property type="entry name" value="blh_monoox"/>
    <property type="match status" value="1"/>
</dbReference>
<evidence type="ECO:0000256" key="1">
    <source>
        <dbReference type="HAMAP-Rule" id="MF_02093"/>
    </source>
</evidence>
<feature type="transmembrane region" description="Helical" evidence="1">
    <location>
        <begin position="273"/>
        <end position="292"/>
    </location>
</feature>
<dbReference type="EMBL" id="CP029145">
    <property type="protein sequence ID" value="AWM34982.1"/>
    <property type="molecule type" value="Genomic_DNA"/>
</dbReference>
<dbReference type="GO" id="GO:0016121">
    <property type="term" value="P:carotene catabolic process"/>
    <property type="evidence" value="ECO:0007669"/>
    <property type="project" value="UniProtKB-UniRule"/>
</dbReference>
<dbReference type="Pfam" id="PF15461">
    <property type="entry name" value="BCD"/>
    <property type="match status" value="1"/>
</dbReference>
<feature type="transmembrane region" description="Helical" evidence="1">
    <location>
        <begin position="299"/>
        <end position="324"/>
    </location>
</feature>
<evidence type="ECO:0000313" key="3">
    <source>
        <dbReference type="Proteomes" id="UP000245999"/>
    </source>
</evidence>
<comment type="subcellular location">
    <subcellularLocation>
        <location evidence="1">Cell membrane</location>
        <topology evidence="1">Multi-pass membrane protein</topology>
    </subcellularLocation>
</comment>
<keyword evidence="1" id="KW-0812">Transmembrane</keyword>
<keyword evidence="3" id="KW-1185">Reference proteome</keyword>
<feature type="transmembrane region" description="Helical" evidence="1">
    <location>
        <begin position="211"/>
        <end position="233"/>
    </location>
</feature>
<dbReference type="GO" id="GO:0010436">
    <property type="term" value="F:carotenoid dioxygenase activity"/>
    <property type="evidence" value="ECO:0007669"/>
    <property type="project" value="UniProtKB-UniRule"/>
</dbReference>
<organism evidence="2 3">
    <name type="scientific">Hymenobacter nivis</name>
    <dbReference type="NCBI Taxonomy" id="1850093"/>
    <lineage>
        <taxon>Bacteria</taxon>
        <taxon>Pseudomonadati</taxon>
        <taxon>Bacteroidota</taxon>
        <taxon>Cytophagia</taxon>
        <taxon>Cytophagales</taxon>
        <taxon>Hymenobacteraceae</taxon>
        <taxon>Hymenobacter</taxon>
    </lineage>
</organism>
<sequence length="336" mass="35775">MSLDSASDWSRRRYSYAAVLALAGVGAAFPSAAWVLLGPPLAVGMVVLGVAHGACDQLVLPAGQPRGPGAGGWRYWLSFLLGYLGLAGLVGALWWAWPAATVGGFFLLTVWHWGSADAPAGARPPAWLWLTHSCLRGLLLFAVPLWGWPTQTAGIVNGLLAFTGAPTVPAAALTAAAAALGVVVVAGHLALWARWAYRRQWARLRTELGEVLVLVLLLLALPPQLSVAVYFVFWHSLQHVLRLTGWLGYAAAPNRPRPAADLGPRLAFFLRRAAPLLLLSCVALLVLGRLLAPYLANGAAWFSLALVVASIVTLPHALLVTLVMDAPRWRAEPSAR</sequence>
<dbReference type="Proteomes" id="UP000245999">
    <property type="component" value="Chromosome"/>
</dbReference>
<keyword evidence="1" id="KW-0408">Iron</keyword>
<dbReference type="HAMAP" id="MF_02093">
    <property type="entry name" value="Beta_carotene_diox"/>
    <property type="match status" value="1"/>
</dbReference>